<keyword evidence="9" id="KW-1185">Reference proteome</keyword>
<evidence type="ECO:0000259" key="7">
    <source>
        <dbReference type="SMART" id="SM00278"/>
    </source>
</evidence>
<dbReference type="GO" id="GO:0005524">
    <property type="term" value="F:ATP binding"/>
    <property type="evidence" value="ECO:0007669"/>
    <property type="project" value="InterPro"/>
</dbReference>
<accession>A0A918DS46</accession>
<proteinExistence type="inferred from homology"/>
<keyword evidence="8" id="KW-0347">Helicase</keyword>
<dbReference type="GO" id="GO:0009378">
    <property type="term" value="F:four-way junction helicase activity"/>
    <property type="evidence" value="ECO:0007669"/>
    <property type="project" value="InterPro"/>
</dbReference>
<comment type="domain">
    <text evidence="6">Has three domains with a flexible linker between the domains II and III and assumes an 'L' shape. Domain III is highly mobile and contacts RuvB.</text>
</comment>
<keyword evidence="4 6" id="KW-0233">DNA recombination</keyword>
<keyword evidence="5 6" id="KW-0234">DNA repair</keyword>
<dbReference type="GO" id="GO:0009379">
    <property type="term" value="C:Holliday junction helicase complex"/>
    <property type="evidence" value="ECO:0007669"/>
    <property type="project" value="InterPro"/>
</dbReference>
<comment type="caution">
    <text evidence="6">Lacks conserved residue(s) required for the propagation of feature annotation.</text>
</comment>
<dbReference type="Pfam" id="PF01330">
    <property type="entry name" value="RuvA_N"/>
    <property type="match status" value="1"/>
</dbReference>
<dbReference type="InterPro" id="IPR036267">
    <property type="entry name" value="RuvA_C_sf"/>
</dbReference>
<dbReference type="Gene3D" id="1.10.8.10">
    <property type="entry name" value="DNA helicase RuvA subunit, C-terminal domain"/>
    <property type="match status" value="1"/>
</dbReference>
<dbReference type="Gene3D" id="2.40.50.140">
    <property type="entry name" value="Nucleic acid-binding proteins"/>
    <property type="match status" value="1"/>
</dbReference>
<dbReference type="Pfam" id="PF07499">
    <property type="entry name" value="RuvA_C"/>
    <property type="match status" value="1"/>
</dbReference>
<dbReference type="RefSeq" id="WP_188860250.1">
    <property type="nucleotide sequence ID" value="NZ_BMLT01000004.1"/>
</dbReference>
<dbReference type="InterPro" id="IPR011114">
    <property type="entry name" value="RuvA_C"/>
</dbReference>
<dbReference type="EMBL" id="BMLT01000004">
    <property type="protein sequence ID" value="GGO80698.1"/>
    <property type="molecule type" value="Genomic_DNA"/>
</dbReference>
<dbReference type="Proteomes" id="UP000599578">
    <property type="component" value="Unassembled WGS sequence"/>
</dbReference>
<name>A0A918DS46_9GAMM</name>
<dbReference type="InterPro" id="IPR000085">
    <property type="entry name" value="RuvA"/>
</dbReference>
<comment type="similarity">
    <text evidence="6">Belongs to the RuvA family.</text>
</comment>
<feature type="domain" description="Helix-hairpin-helix DNA-binding motif class 1" evidence="7">
    <location>
        <begin position="108"/>
        <end position="127"/>
    </location>
</feature>
<organism evidence="8 9">
    <name type="scientific">Marinobacterium nitratireducens</name>
    <dbReference type="NCBI Taxonomy" id="518897"/>
    <lineage>
        <taxon>Bacteria</taxon>
        <taxon>Pseudomonadati</taxon>
        <taxon>Pseudomonadota</taxon>
        <taxon>Gammaproteobacteria</taxon>
        <taxon>Oceanospirillales</taxon>
        <taxon>Oceanospirillaceae</taxon>
        <taxon>Marinobacterium</taxon>
    </lineage>
</organism>
<evidence type="ECO:0000256" key="1">
    <source>
        <dbReference type="ARBA" id="ARBA00022490"/>
    </source>
</evidence>
<comment type="function">
    <text evidence="6">The RuvA-RuvB-RuvC complex processes Holliday junction (HJ) DNA during genetic recombination and DNA repair, while the RuvA-RuvB complex plays an important role in the rescue of blocked DNA replication forks via replication fork reversal (RFR). RuvA specifically binds to HJ cruciform DNA, conferring on it an open structure. The RuvB hexamer acts as an ATP-dependent pump, pulling dsDNA into and through the RuvAB complex. HJ branch migration allows RuvC to scan DNA until it finds its consensus sequence, where it cleaves and resolves the cruciform DNA.</text>
</comment>
<dbReference type="SUPFAM" id="SSF50249">
    <property type="entry name" value="Nucleic acid-binding proteins"/>
    <property type="match status" value="1"/>
</dbReference>
<keyword evidence="8" id="KW-0547">Nucleotide-binding</keyword>
<protein>
    <recommendedName>
        <fullName evidence="6">Holliday junction branch migration complex subunit RuvA</fullName>
    </recommendedName>
</protein>
<dbReference type="NCBIfam" id="TIGR00084">
    <property type="entry name" value="ruvA"/>
    <property type="match status" value="1"/>
</dbReference>
<dbReference type="InterPro" id="IPR012340">
    <property type="entry name" value="NA-bd_OB-fold"/>
</dbReference>
<keyword evidence="8" id="KW-0378">Hydrolase</keyword>
<dbReference type="GO" id="GO:0006310">
    <property type="term" value="P:DNA recombination"/>
    <property type="evidence" value="ECO:0007669"/>
    <property type="project" value="UniProtKB-UniRule"/>
</dbReference>
<dbReference type="GO" id="GO:0005737">
    <property type="term" value="C:cytoplasm"/>
    <property type="evidence" value="ECO:0007669"/>
    <property type="project" value="UniProtKB-SubCell"/>
</dbReference>
<keyword evidence="1 6" id="KW-0963">Cytoplasm</keyword>
<dbReference type="InterPro" id="IPR010994">
    <property type="entry name" value="RuvA_2-like"/>
</dbReference>
<gene>
    <name evidence="6 8" type="primary">ruvA</name>
    <name evidence="8" type="ORF">GCM10011348_17970</name>
</gene>
<dbReference type="Pfam" id="PF14520">
    <property type="entry name" value="HHH_5"/>
    <property type="match status" value="1"/>
</dbReference>
<dbReference type="FunFam" id="2.40.50.140:FF:000083">
    <property type="entry name" value="Holliday junction ATP-dependent DNA helicase RuvA"/>
    <property type="match status" value="1"/>
</dbReference>
<feature type="region of interest" description="Domain III" evidence="6">
    <location>
        <begin position="152"/>
        <end position="209"/>
    </location>
</feature>
<comment type="subunit">
    <text evidence="6">Homotetramer. Forms an RuvA(8)-RuvB(12)-Holliday junction (HJ) complex. HJ DNA is sandwiched between 2 RuvA tetramers; dsDNA enters through RuvA and exits via RuvB. An RuvB hexamer assembles on each DNA strand where it exits the tetramer. Each RuvB hexamer is contacted by two RuvA subunits (via domain III) on 2 adjacent RuvB subunits; this complex drives branch migration. In the full resolvosome a probable DNA-RuvA(4)-RuvB(12)-RuvC(2) complex forms which resolves the HJ.</text>
</comment>
<keyword evidence="8" id="KW-0067">ATP-binding</keyword>
<dbReference type="SMART" id="SM00278">
    <property type="entry name" value="HhH1"/>
    <property type="match status" value="2"/>
</dbReference>
<dbReference type="SUPFAM" id="SSF47781">
    <property type="entry name" value="RuvA domain 2-like"/>
    <property type="match status" value="1"/>
</dbReference>
<reference evidence="8 9" key="1">
    <citation type="journal article" date="2014" name="Int. J. Syst. Evol. Microbiol.">
        <title>Complete genome sequence of Corynebacterium casei LMG S-19264T (=DSM 44701T), isolated from a smear-ripened cheese.</title>
        <authorList>
            <consortium name="US DOE Joint Genome Institute (JGI-PGF)"/>
            <person name="Walter F."/>
            <person name="Albersmeier A."/>
            <person name="Kalinowski J."/>
            <person name="Ruckert C."/>
        </authorList>
    </citation>
    <scope>NUCLEOTIDE SEQUENCE [LARGE SCALE GENOMIC DNA]</scope>
    <source>
        <strain evidence="8 9">CGMCC 1.7286</strain>
    </source>
</reference>
<dbReference type="HAMAP" id="MF_00031">
    <property type="entry name" value="DNA_HJ_migration_RuvA"/>
    <property type="match status" value="1"/>
</dbReference>
<comment type="subcellular location">
    <subcellularLocation>
        <location evidence="6">Cytoplasm</location>
    </subcellularLocation>
</comment>
<keyword evidence="3 6" id="KW-0238">DNA-binding</keyword>
<keyword evidence="2 6" id="KW-0227">DNA damage</keyword>
<dbReference type="GO" id="GO:0000400">
    <property type="term" value="F:four-way junction DNA binding"/>
    <property type="evidence" value="ECO:0007669"/>
    <property type="project" value="UniProtKB-UniRule"/>
</dbReference>
<feature type="domain" description="Helix-hairpin-helix DNA-binding motif class 1" evidence="7">
    <location>
        <begin position="73"/>
        <end position="92"/>
    </location>
</feature>
<dbReference type="AlphaFoldDB" id="A0A918DS46"/>
<dbReference type="GO" id="GO:0048476">
    <property type="term" value="C:Holliday junction resolvase complex"/>
    <property type="evidence" value="ECO:0007669"/>
    <property type="project" value="UniProtKB-UniRule"/>
</dbReference>
<dbReference type="InterPro" id="IPR013849">
    <property type="entry name" value="DNA_helicase_Holl-junc_RuvA_I"/>
</dbReference>
<dbReference type="Gene3D" id="1.10.150.20">
    <property type="entry name" value="5' to 3' exonuclease, C-terminal subdomain"/>
    <property type="match status" value="1"/>
</dbReference>
<sequence>MIGRLRGELLEKQPPQLLVDVNGVGYELEASMNTFYRLPERGKQVVLYTHFVVREDAQLLYGFADRDERSLFRALIKVNGVGPKLALTILSGIDTETFIAVVNQGDTASLVRLPGVGKKTAERLIVEMKDRLKELQVTDSGGFQLASPAAAEGPSASDLVAEAESALVALGYKPAEASRSVSKAARELGASASSEALIRQALKSMVGGL</sequence>
<dbReference type="GO" id="GO:0009432">
    <property type="term" value="P:SOS response"/>
    <property type="evidence" value="ECO:0007669"/>
    <property type="project" value="UniProtKB-ARBA"/>
</dbReference>
<evidence type="ECO:0000256" key="6">
    <source>
        <dbReference type="HAMAP-Rule" id="MF_00031"/>
    </source>
</evidence>
<evidence type="ECO:0000313" key="8">
    <source>
        <dbReference type="EMBL" id="GGO80698.1"/>
    </source>
</evidence>
<feature type="region of interest" description="Domain I" evidence="6">
    <location>
        <begin position="1"/>
        <end position="64"/>
    </location>
</feature>
<dbReference type="CDD" id="cd14332">
    <property type="entry name" value="UBA_RuvA_C"/>
    <property type="match status" value="1"/>
</dbReference>
<evidence type="ECO:0000256" key="5">
    <source>
        <dbReference type="ARBA" id="ARBA00023204"/>
    </source>
</evidence>
<evidence type="ECO:0000256" key="3">
    <source>
        <dbReference type="ARBA" id="ARBA00023125"/>
    </source>
</evidence>
<dbReference type="GO" id="GO:0006281">
    <property type="term" value="P:DNA repair"/>
    <property type="evidence" value="ECO:0007669"/>
    <property type="project" value="UniProtKB-UniRule"/>
</dbReference>
<evidence type="ECO:0000256" key="2">
    <source>
        <dbReference type="ARBA" id="ARBA00022763"/>
    </source>
</evidence>
<dbReference type="SUPFAM" id="SSF46929">
    <property type="entry name" value="DNA helicase RuvA subunit, C-terminal domain"/>
    <property type="match status" value="1"/>
</dbReference>
<comment type="caution">
    <text evidence="8">The sequence shown here is derived from an EMBL/GenBank/DDBJ whole genome shotgun (WGS) entry which is preliminary data.</text>
</comment>
<evidence type="ECO:0000256" key="4">
    <source>
        <dbReference type="ARBA" id="ARBA00023172"/>
    </source>
</evidence>
<evidence type="ECO:0000313" key="9">
    <source>
        <dbReference type="Proteomes" id="UP000599578"/>
    </source>
</evidence>
<dbReference type="InterPro" id="IPR003583">
    <property type="entry name" value="Hlx-hairpin-Hlx_DNA-bd_motif"/>
</dbReference>